<dbReference type="AlphaFoldDB" id="A0A6N7LAM6"/>
<keyword evidence="2" id="KW-1185">Reference proteome</keyword>
<evidence type="ECO:0008006" key="3">
    <source>
        <dbReference type="Google" id="ProtNLM"/>
    </source>
</evidence>
<reference evidence="1 2" key="1">
    <citation type="journal article" date="2013" name="Genome Biol.">
        <title>Comparative genomics of the core and accessory genomes of 48 Sinorhizobium strains comprising five genospecies.</title>
        <authorList>
            <person name="Sugawara M."/>
            <person name="Epstein B."/>
            <person name="Badgley B.D."/>
            <person name="Unno T."/>
            <person name="Xu L."/>
            <person name="Reese J."/>
            <person name="Gyaneshwar P."/>
            <person name="Denny R."/>
            <person name="Mudge J."/>
            <person name="Bharti A.K."/>
            <person name="Farmer A.D."/>
            <person name="May G.D."/>
            <person name="Woodward J.E."/>
            <person name="Medigue C."/>
            <person name="Vallenet D."/>
            <person name="Lajus A."/>
            <person name="Rouy Z."/>
            <person name="Martinez-Vaz B."/>
            <person name="Tiffin P."/>
            <person name="Young N.D."/>
            <person name="Sadowsky M.J."/>
        </authorList>
    </citation>
    <scope>NUCLEOTIDE SEQUENCE [LARGE SCALE GENOMIC DNA]</scope>
    <source>
        <strain evidence="1 2">USDA4894</strain>
    </source>
</reference>
<protein>
    <recommendedName>
        <fullName evidence="3">Ribbon-helix-helix protein, CopG family</fullName>
    </recommendedName>
</protein>
<evidence type="ECO:0000313" key="2">
    <source>
        <dbReference type="Proteomes" id="UP000439983"/>
    </source>
</evidence>
<proteinExistence type="predicted"/>
<accession>A0A6N7LAM6</accession>
<comment type="caution">
    <text evidence="1">The sequence shown here is derived from an EMBL/GenBank/DDBJ whole genome shotgun (WGS) entry which is preliminary data.</text>
</comment>
<gene>
    <name evidence="1" type="ORF">GHK62_07740</name>
</gene>
<evidence type="ECO:0000313" key="1">
    <source>
        <dbReference type="EMBL" id="MQX14656.1"/>
    </source>
</evidence>
<dbReference type="RefSeq" id="WP_153437819.1">
    <property type="nucleotide sequence ID" value="NZ_CP121660.1"/>
</dbReference>
<dbReference type="Proteomes" id="UP000439983">
    <property type="component" value="Unassembled WGS sequence"/>
</dbReference>
<sequence>MSNTSFATLPSTRVDPDVREQFLRAAEQNHQTPSEAMREAALQYIRKARQKEMARQAANIRANKEDEEDVMRWIEAHSIGISDDD</sequence>
<name>A0A6N7LAM6_SINTE</name>
<organism evidence="1 2">
    <name type="scientific">Sinorhizobium terangae</name>
    <dbReference type="NCBI Taxonomy" id="110322"/>
    <lineage>
        <taxon>Bacteria</taxon>
        <taxon>Pseudomonadati</taxon>
        <taxon>Pseudomonadota</taxon>
        <taxon>Alphaproteobacteria</taxon>
        <taxon>Hyphomicrobiales</taxon>
        <taxon>Rhizobiaceae</taxon>
        <taxon>Sinorhizobium/Ensifer group</taxon>
        <taxon>Sinorhizobium</taxon>
    </lineage>
</organism>
<dbReference type="EMBL" id="WITC01000033">
    <property type="protein sequence ID" value="MQX14656.1"/>
    <property type="molecule type" value="Genomic_DNA"/>
</dbReference>